<dbReference type="EMBL" id="CP182909">
    <property type="protein sequence ID" value="XPM63291.1"/>
    <property type="molecule type" value="Genomic_DNA"/>
</dbReference>
<organism evidence="1 2">
    <name type="scientific">Desertifilum tharense IPPAS B-1220</name>
    <dbReference type="NCBI Taxonomy" id="1781255"/>
    <lineage>
        <taxon>Bacteria</taxon>
        <taxon>Bacillati</taxon>
        <taxon>Cyanobacteriota</taxon>
        <taxon>Cyanophyceae</taxon>
        <taxon>Desertifilales</taxon>
        <taxon>Desertifilaceae</taxon>
        <taxon>Desertifilum</taxon>
    </lineage>
</organism>
<keyword evidence="2" id="KW-1185">Reference proteome</keyword>
<sequence length="106" mass="10705">MLEQQRGRQDPFAVVTVPVVVQRPETPGEPGTGGQVEVPGRIRELPGVPRAGGTATASPRPGATQAQPPTGGGQARPGTPGAPGTPRPAPGAARQQPSPLVQPFLP</sequence>
<accession>A0ACD5GRZ5</accession>
<evidence type="ECO:0000313" key="1">
    <source>
        <dbReference type="EMBL" id="XPM63291.1"/>
    </source>
</evidence>
<reference evidence="1 2" key="1">
    <citation type="journal article" date="2016" name="Genome Announc.">
        <title>Draft Genome Sequence of the Thermotolerant Cyanobacterium Desertifilum sp. IPPAS B-1220.</title>
        <authorList>
            <person name="Mironov K.S."/>
            <person name="Sinetova M.A."/>
            <person name="Bolatkhan K."/>
            <person name="Zayadan B.K."/>
            <person name="Ustinova V.V."/>
            <person name="Kupriyanova E.V."/>
            <person name="Skrypnik A.N."/>
            <person name="Gogoleva N.E."/>
            <person name="Gogolev Y.V."/>
            <person name="Los D.A."/>
        </authorList>
    </citation>
    <scope>NUCLEOTIDE SEQUENCE [LARGE SCALE GENOMIC DNA]</scope>
    <source>
        <strain evidence="1 2">IPPAS B-1220</strain>
    </source>
</reference>
<gene>
    <name evidence="1" type="ORF">BH720_028640</name>
</gene>
<name>A0ACD5GRZ5_9CYAN</name>
<proteinExistence type="predicted"/>
<dbReference type="Proteomes" id="UP000095472">
    <property type="component" value="Chromosome"/>
</dbReference>
<protein>
    <submittedName>
        <fullName evidence="1">Uncharacterized protein</fullName>
    </submittedName>
</protein>
<evidence type="ECO:0000313" key="2">
    <source>
        <dbReference type="Proteomes" id="UP000095472"/>
    </source>
</evidence>